<evidence type="ECO:0000259" key="1">
    <source>
        <dbReference type="SMART" id="SM00849"/>
    </source>
</evidence>
<dbReference type="PANTHER" id="PTHR36839:SF1">
    <property type="entry name" value="METALLO-BETA-LACTAMASE FAMILY PROTEIN (AFU_ORTHOLOGUE AFUA_5G12770)"/>
    <property type="match status" value="1"/>
</dbReference>
<dbReference type="SUPFAM" id="SSF56281">
    <property type="entry name" value="Metallo-hydrolase/oxidoreductase"/>
    <property type="match status" value="1"/>
</dbReference>
<organism evidence="2 3">
    <name type="scientific">Tomitella fengzijianii</name>
    <dbReference type="NCBI Taxonomy" id="2597660"/>
    <lineage>
        <taxon>Bacteria</taxon>
        <taxon>Bacillati</taxon>
        <taxon>Actinomycetota</taxon>
        <taxon>Actinomycetes</taxon>
        <taxon>Mycobacteriales</taxon>
        <taxon>Tomitella</taxon>
    </lineage>
</organism>
<gene>
    <name evidence="2" type="ORF">FO059_05660</name>
</gene>
<keyword evidence="3" id="KW-1185">Reference proteome</keyword>
<reference evidence="2 3" key="2">
    <citation type="submission" date="2019-07" db="EMBL/GenBank/DDBJ databases">
        <authorList>
            <person name="Huang Y."/>
        </authorList>
    </citation>
    <scope>NUCLEOTIDE SEQUENCE [LARGE SCALE GENOMIC DNA]</scope>
    <source>
        <strain evidence="2 3">HY188</strain>
    </source>
</reference>
<dbReference type="PANTHER" id="PTHR36839">
    <property type="entry name" value="METALLO-BETA-LACTAMASE FAMILY PROTEIN (AFU_ORTHOLOGUE AFUA_5G12770)"/>
    <property type="match status" value="1"/>
</dbReference>
<dbReference type="InterPro" id="IPR036866">
    <property type="entry name" value="RibonucZ/Hydroxyglut_hydro"/>
</dbReference>
<keyword evidence="2" id="KW-0378">Hydrolase</keyword>
<name>A0A516X7N4_9ACTN</name>
<evidence type="ECO:0000313" key="2">
    <source>
        <dbReference type="EMBL" id="QDQ99075.1"/>
    </source>
</evidence>
<protein>
    <submittedName>
        <fullName evidence="2">MBL fold metallo-hydrolase</fullName>
    </submittedName>
</protein>
<dbReference type="GO" id="GO:0016787">
    <property type="term" value="F:hydrolase activity"/>
    <property type="evidence" value="ECO:0007669"/>
    <property type="project" value="UniProtKB-KW"/>
</dbReference>
<dbReference type="KEGG" id="toy:FO059_05660"/>
<reference evidence="2 3" key="1">
    <citation type="submission" date="2019-07" db="EMBL/GenBank/DDBJ databases">
        <title>Tomitella cavernea sp. nov., an actinomycete isolated from soil.</title>
        <authorList>
            <person name="Cheng J."/>
        </authorList>
    </citation>
    <scope>NUCLEOTIDE SEQUENCE [LARGE SCALE GENOMIC DNA]</scope>
    <source>
        <strain evidence="2 3">HY188</strain>
    </source>
</reference>
<dbReference type="Proteomes" id="UP000317344">
    <property type="component" value="Chromosome"/>
</dbReference>
<dbReference type="OrthoDB" id="2373347at2"/>
<dbReference type="EMBL" id="CP041765">
    <property type="protein sequence ID" value="QDQ99075.1"/>
    <property type="molecule type" value="Genomic_DNA"/>
</dbReference>
<proteinExistence type="predicted"/>
<dbReference type="Gene3D" id="3.60.15.10">
    <property type="entry name" value="Ribonuclease Z/Hydroxyacylglutathione hydrolase-like"/>
    <property type="match status" value="1"/>
</dbReference>
<accession>A0A516X7N4</accession>
<dbReference type="InterPro" id="IPR001279">
    <property type="entry name" value="Metallo-B-lactamas"/>
</dbReference>
<dbReference type="SMART" id="SM00849">
    <property type="entry name" value="Lactamase_B"/>
    <property type="match status" value="1"/>
</dbReference>
<dbReference type="AlphaFoldDB" id="A0A516X7N4"/>
<sequence>MGSVSDHPICATCGVQFPRGHDLERCPVCDEERQYVGYGGQQWTTLEALRGDHANVLRQEPRGLWGVGTEPWFGIGQRALIVPGEDADGAPANLLWDCISLVDDDTVRRIGELGGLAAIAISHPHYYSAMLEWSEAFGGIPVYVHADDARWVEHCVRGRADPVRLWEGDAFEVLPGRTLLNLRVHFAGGTVVHWPGSDGRGAVCSGDILQVVSDRRWVSFMYSYPNLIPEHPDTVRRAVRMLEPYDFDMVYGAWWGKILDGAQVEGGAKVAVRRSAERYLRHLGEAL</sequence>
<feature type="domain" description="Metallo-beta-lactamase" evidence="1">
    <location>
        <begin position="89"/>
        <end position="254"/>
    </location>
</feature>
<evidence type="ECO:0000313" key="3">
    <source>
        <dbReference type="Proteomes" id="UP000317344"/>
    </source>
</evidence>